<keyword evidence="1" id="KW-0143">Chaperone</keyword>
<proteinExistence type="predicted"/>
<gene>
    <name evidence="4" type="ORF">Mgra_00003503</name>
</gene>
<dbReference type="EMBL" id="JABEBT010000023">
    <property type="protein sequence ID" value="KAF7637115.1"/>
    <property type="molecule type" value="Genomic_DNA"/>
</dbReference>
<dbReference type="GO" id="GO:0070682">
    <property type="term" value="P:proteasome regulatory particle assembly"/>
    <property type="evidence" value="ECO:0007669"/>
    <property type="project" value="InterPro"/>
</dbReference>
<dbReference type="InterPro" id="IPR040815">
    <property type="entry name" value="Nas2_N"/>
</dbReference>
<dbReference type="GO" id="GO:0005737">
    <property type="term" value="C:cytoplasm"/>
    <property type="evidence" value="ECO:0007669"/>
    <property type="project" value="TreeGrafter"/>
</dbReference>
<dbReference type="InterPro" id="IPR036034">
    <property type="entry name" value="PDZ_sf"/>
</dbReference>
<dbReference type="SUPFAM" id="SSF50156">
    <property type="entry name" value="PDZ domain-like"/>
    <property type="match status" value="1"/>
</dbReference>
<dbReference type="OrthoDB" id="72325at2759"/>
<protein>
    <submittedName>
        <fullName evidence="4">Nas2_N domain-containing protein</fullName>
    </submittedName>
</protein>
<evidence type="ECO:0000259" key="3">
    <source>
        <dbReference type="Pfam" id="PF18265"/>
    </source>
</evidence>
<comment type="caution">
    <text evidence="4">The sequence shown here is derived from an EMBL/GenBank/DDBJ whole genome shotgun (WGS) entry which is preliminary data.</text>
</comment>
<dbReference type="Pfam" id="PF18265">
    <property type="entry name" value="Nas2_N"/>
    <property type="match status" value="1"/>
</dbReference>
<dbReference type="PANTHER" id="PTHR12651">
    <property type="entry name" value="26S PROTEASOME NON-ATPASE REGULATORY SUBUNIT 9"/>
    <property type="match status" value="1"/>
</dbReference>
<reference evidence="4" key="1">
    <citation type="journal article" date="2020" name="Ecol. Evol.">
        <title>Genome structure and content of the rice root-knot nematode (Meloidogyne graminicola).</title>
        <authorList>
            <person name="Phan N.T."/>
            <person name="Danchin E.G.J."/>
            <person name="Klopp C."/>
            <person name="Perfus-Barbeoch L."/>
            <person name="Kozlowski D.K."/>
            <person name="Koutsovoulos G.D."/>
            <person name="Lopez-Roques C."/>
            <person name="Bouchez O."/>
            <person name="Zahm M."/>
            <person name="Besnard G."/>
            <person name="Bellafiore S."/>
        </authorList>
    </citation>
    <scope>NUCLEOTIDE SEQUENCE</scope>
    <source>
        <strain evidence="4">VN-18</strain>
    </source>
</reference>
<name>A0A8S9ZUB7_9BILA</name>
<feature type="domain" description="Nas2 N-terminal" evidence="3">
    <location>
        <begin position="10"/>
        <end position="86"/>
    </location>
</feature>
<dbReference type="GO" id="GO:0005634">
    <property type="term" value="C:nucleus"/>
    <property type="evidence" value="ECO:0007669"/>
    <property type="project" value="TreeGrafter"/>
</dbReference>
<evidence type="ECO:0000313" key="5">
    <source>
        <dbReference type="Proteomes" id="UP000605970"/>
    </source>
</evidence>
<evidence type="ECO:0000256" key="2">
    <source>
        <dbReference type="SAM" id="MobiDB-lite"/>
    </source>
</evidence>
<dbReference type="PANTHER" id="PTHR12651:SF1">
    <property type="entry name" value="26S PROTEASOME NON-ATPASE REGULATORY SUBUNIT 9"/>
    <property type="match status" value="1"/>
</dbReference>
<dbReference type="Gene3D" id="2.30.42.10">
    <property type="match status" value="1"/>
</dbReference>
<organism evidence="4 5">
    <name type="scientific">Meloidogyne graminicola</name>
    <dbReference type="NCBI Taxonomy" id="189291"/>
    <lineage>
        <taxon>Eukaryota</taxon>
        <taxon>Metazoa</taxon>
        <taxon>Ecdysozoa</taxon>
        <taxon>Nematoda</taxon>
        <taxon>Chromadorea</taxon>
        <taxon>Rhabditida</taxon>
        <taxon>Tylenchina</taxon>
        <taxon>Tylenchomorpha</taxon>
        <taxon>Tylenchoidea</taxon>
        <taxon>Meloidogynidae</taxon>
        <taxon>Meloidogyninae</taxon>
        <taxon>Meloidogyne</taxon>
    </lineage>
</organism>
<dbReference type="Gene3D" id="6.10.140.1710">
    <property type="match status" value="1"/>
</dbReference>
<dbReference type="AlphaFoldDB" id="A0A8S9ZUB7"/>
<evidence type="ECO:0000313" key="4">
    <source>
        <dbReference type="EMBL" id="KAF7637115.1"/>
    </source>
</evidence>
<accession>A0A8S9ZUB7</accession>
<sequence>MGDERRNRAKELMKELDSIDEQIFENESILKENNVGMNEPLVDEQDFPISGIDIYAVSAARGKIRSLQNDRTEKIAEIDRVIVAIHNQTSVTPEDNNEAGSSSVHRTSNKPIAQVDKVTLNSPAHKAGLCEGDLIIQFGHLHADVFVKLDQLREVVTDSKNVLN</sequence>
<evidence type="ECO:0000256" key="1">
    <source>
        <dbReference type="ARBA" id="ARBA00023186"/>
    </source>
</evidence>
<dbReference type="InterPro" id="IPR035269">
    <property type="entry name" value="PSMD9"/>
</dbReference>
<feature type="region of interest" description="Disordered" evidence="2">
    <location>
        <begin position="89"/>
        <end position="110"/>
    </location>
</feature>
<keyword evidence="5" id="KW-1185">Reference proteome</keyword>
<dbReference type="Proteomes" id="UP000605970">
    <property type="component" value="Unassembled WGS sequence"/>
</dbReference>